<protein>
    <submittedName>
        <fullName evidence="3">Tetratricopeptide repeat protein</fullName>
    </submittedName>
</protein>
<dbReference type="InterPro" id="IPR011990">
    <property type="entry name" value="TPR-like_helical_dom_sf"/>
</dbReference>
<dbReference type="Pfam" id="PF13289">
    <property type="entry name" value="SIR2_2"/>
    <property type="match status" value="1"/>
</dbReference>
<dbReference type="RefSeq" id="WP_006256269.1">
    <property type="nucleotide sequence ID" value="NZ_GG700643.1"/>
</dbReference>
<dbReference type="eggNOG" id="COG0457">
    <property type="taxonomic scope" value="Bacteria"/>
</dbReference>
<keyword evidence="4" id="KW-1185">Reference proteome</keyword>
<organism evidence="3 4">
    <name type="scientific">Alloprevotella tannerae ATCC 51259</name>
    <dbReference type="NCBI Taxonomy" id="626522"/>
    <lineage>
        <taxon>Bacteria</taxon>
        <taxon>Pseudomonadati</taxon>
        <taxon>Bacteroidota</taxon>
        <taxon>Bacteroidia</taxon>
        <taxon>Bacteroidales</taxon>
        <taxon>Prevotellaceae</taxon>
        <taxon>Alloprevotella</taxon>
    </lineage>
</organism>
<evidence type="ECO:0000256" key="2">
    <source>
        <dbReference type="SAM" id="Coils"/>
    </source>
</evidence>
<gene>
    <name evidence="3" type="ORF">GCWU000325_02463</name>
</gene>
<dbReference type="Proteomes" id="UP000003460">
    <property type="component" value="Unassembled WGS sequence"/>
</dbReference>
<feature type="coiled-coil region" evidence="2">
    <location>
        <begin position="280"/>
        <end position="318"/>
    </location>
</feature>
<dbReference type="PANTHER" id="PTHR45005">
    <property type="match status" value="1"/>
</dbReference>
<dbReference type="PANTHER" id="PTHR45005:SF2">
    <property type="entry name" value="PROTEIN HLB1"/>
    <property type="match status" value="1"/>
</dbReference>
<accession>C9LJQ0</accession>
<dbReference type="EMBL" id="ACIJ02000028">
    <property type="protein sequence ID" value="EEX70422.1"/>
    <property type="molecule type" value="Genomic_DNA"/>
</dbReference>
<dbReference type="InterPro" id="IPR019734">
    <property type="entry name" value="TPR_rpt"/>
</dbReference>
<dbReference type="eggNOG" id="COG2319">
    <property type="taxonomic scope" value="Bacteria"/>
</dbReference>
<dbReference type="NCBIfam" id="NF047558">
    <property type="entry name" value="TPR_END_plus"/>
    <property type="match status" value="1"/>
</dbReference>
<evidence type="ECO:0000256" key="1">
    <source>
        <dbReference type="PROSITE-ProRule" id="PRU00339"/>
    </source>
</evidence>
<dbReference type="Gene3D" id="1.25.40.10">
    <property type="entry name" value="Tetratricopeptide repeat domain"/>
    <property type="match status" value="3"/>
</dbReference>
<reference evidence="3" key="1">
    <citation type="submission" date="2009-09" db="EMBL/GenBank/DDBJ databases">
        <authorList>
            <person name="Weinstock G."/>
            <person name="Sodergren E."/>
            <person name="Clifton S."/>
            <person name="Fulton L."/>
            <person name="Fulton B."/>
            <person name="Courtney L."/>
            <person name="Fronick C."/>
            <person name="Harrison M."/>
            <person name="Strong C."/>
            <person name="Farmer C."/>
            <person name="Delahaunty K."/>
            <person name="Markovic C."/>
            <person name="Hall O."/>
            <person name="Minx P."/>
            <person name="Tomlinson C."/>
            <person name="Mitreva M."/>
            <person name="Nelson J."/>
            <person name="Hou S."/>
            <person name="Wollam A."/>
            <person name="Pepin K.H."/>
            <person name="Johnson M."/>
            <person name="Bhonagiri V."/>
            <person name="Nash W.E."/>
            <person name="Warren W."/>
            <person name="Chinwalla A."/>
            <person name="Mardis E.R."/>
            <person name="Wilson R.K."/>
        </authorList>
    </citation>
    <scope>NUCLEOTIDE SEQUENCE [LARGE SCALE GENOMIC DNA]</scope>
    <source>
        <strain evidence="3">ATCC 51259</strain>
    </source>
</reference>
<comment type="caution">
    <text evidence="3">The sequence shown here is derived from an EMBL/GenBank/DDBJ whole genome shotgun (WGS) entry which is preliminary data.</text>
</comment>
<dbReference type="OrthoDB" id="5166556at2"/>
<dbReference type="PROSITE" id="PS50005">
    <property type="entry name" value="TPR"/>
    <property type="match status" value="1"/>
</dbReference>
<keyword evidence="1" id="KW-0802">TPR repeat</keyword>
<dbReference type="Pfam" id="PF06552">
    <property type="entry name" value="TOM20_plant"/>
    <property type="match status" value="1"/>
</dbReference>
<evidence type="ECO:0000313" key="4">
    <source>
        <dbReference type="Proteomes" id="UP000003460"/>
    </source>
</evidence>
<dbReference type="InterPro" id="IPR053277">
    <property type="entry name" value="Endomembrane_traffic_mod"/>
</dbReference>
<dbReference type="AlphaFoldDB" id="C9LJQ0"/>
<feature type="repeat" description="TPR" evidence="1">
    <location>
        <begin position="319"/>
        <end position="352"/>
    </location>
</feature>
<dbReference type="SUPFAM" id="SSF48439">
    <property type="entry name" value="Protein prenylyltransferase"/>
    <property type="match status" value="1"/>
</dbReference>
<name>C9LJQ0_9BACT</name>
<dbReference type="GeneID" id="84577069"/>
<evidence type="ECO:0000313" key="3">
    <source>
        <dbReference type="EMBL" id="EEX70422.1"/>
    </source>
</evidence>
<dbReference type="Pfam" id="PF13414">
    <property type="entry name" value="TPR_11"/>
    <property type="match status" value="1"/>
</dbReference>
<dbReference type="STRING" id="626522.GCWU000325_02463"/>
<keyword evidence="2" id="KW-0175">Coiled coil</keyword>
<sequence>MGDIPRGLKKAIEKDELVLFIGAGLSWNLKNTEGNPLGGWKEMVSSILVFLKDKGYITAEEQQSCEELGPIKALQRLENNKIDKRVIGHFVKGYFKLGKENNFSLQEKLYSLSTKIITTNYDRAFEIAFPELQEIKAYKTKDYELNKLKKEPIFLFKLHGCIEHIDSMVLFPSDYDKLYKSTGREAEHALYALRNLIFNKTFLFIGTGMGDPQITSFFEEIKRTQGIYNQEHFIITFEPLKESLNFLTPIKINDKKEIPGVIDQLLDIKKDADAKKSSEKKLLLEQLEASEIEKEALEKELNKEKDKNKSQALFLEREANNRFRTGLKHHIAKEYLEAIEEYKAATELKPKYSDAYYNWGNALDDLAKTKSDNEAEELYKEAFEKYKLATTYKKDLYQAYNNWGNVLGDLAKTKSGNKAEELYTEAFEKYKLATTYKKDSPEVYNNWGCALDDLAVTKSGSEAEKLYKEAFEKYNRAITYKQNDHDAYYNWGNVLMKLAKTKSGKEAEVLYKEAFEKFKKATQYKPDDNEAYNNWGNALKNLAQVKFDSEAEELYKEAFEKYKLATQHKQNDHKAYLNWGNALCQLAKTKSDNEAEELYKEAFEKYKLATTYKKDKHQAYNNWGLALVELAKTKSGSEAETLYNEAVEKFKLAIKHGGDAYYLACLCAIRNQKAEALKYLDFALARNEITVDFVEQDEDWKNLRNDPDFQDLLSRYKK</sequence>
<proteinExistence type="predicted"/>
<dbReference type="HOGENOM" id="CLU_384886_0_0_10"/>